<dbReference type="InterPro" id="IPR000588">
    <property type="entry name" value="Pept_A3A"/>
</dbReference>
<evidence type="ECO:0000256" key="7">
    <source>
        <dbReference type="ARBA" id="ARBA00022722"/>
    </source>
</evidence>
<dbReference type="GO" id="GO:0006508">
    <property type="term" value="P:proteolysis"/>
    <property type="evidence" value="ECO:0007669"/>
    <property type="project" value="UniProtKB-KW"/>
</dbReference>
<evidence type="ECO:0000259" key="13">
    <source>
        <dbReference type="PROSITE" id="PS50878"/>
    </source>
</evidence>
<dbReference type="SUPFAM" id="SSF56672">
    <property type="entry name" value="DNA/RNA polymerases"/>
    <property type="match status" value="1"/>
</dbReference>
<evidence type="ECO:0000256" key="3">
    <source>
        <dbReference type="ARBA" id="ARBA00013718"/>
    </source>
</evidence>
<accession>A0A068J740</accession>
<sequence length="680" mass="78700">MMDHLLLKTQTQTEQVMNVTNPNSIYIKGRLYFKGYKKIELHCFVDTGASLCIASKFVIPEEHWVNAERPILVKIADGSSITISKVCKDIDLIIAGEIFKIPTVYQQESGIDFIIGNNFCQLYEPFIQFTDRVIFTKNKSYPVHIAKLTRAVRVGTEGFLESMKKRSKTQQPEPVNISTNKIENPLEEIAILSEGRRLSEEKLFITQQRMQKIEELLEKVCSENPLDPNKTKQWMKASIKLSDPSKAIKVKPMKYSPMDREEFDKQIKELLDLKVIKPSKSPHMAPAFLVNNEAEKRRGKKRMVVNYKAMNKATIGDAYNLPNKDELLTLIRGKKIFSSFDCKSGFWQVLLDQESRPLTAFTCPQGHYEWNVVPFGLKQAPSIFQRHMDEAFRVFRKFCCVYVDDILVFSNNEEDHLLHVAMILQKCNQHGIILSKKKAQLFKKKINFLGLEIDEGTHKPQGHILEHINKFPDTLEDKKQLQRFLGILTYASDYIPKLAQIRKPLQAKLKENVPWKWTKEDTLYMQKVKKNLQGFPPLHHPLPEEKLIIETDASDDYWGGMLKAIKINEGTNTELICRYASGSFKAAEKNYHSNDKETLAVINTIKKFSIYLTPVHFLIRTDNTHFKSFVNLNYKGDSKLGRNIRWQAWLSHYSFDVEHIKGTDNHFADFLSREFNKVNS</sequence>
<evidence type="ECO:0000313" key="14">
    <source>
        <dbReference type="EMBL" id="AIE12124.1"/>
    </source>
</evidence>
<dbReference type="GO" id="GO:0003964">
    <property type="term" value="F:RNA-directed DNA polymerase activity"/>
    <property type="evidence" value="ECO:0007669"/>
    <property type="project" value="UniProtKB-KW"/>
</dbReference>
<keyword evidence="7" id="KW-0540">Nuclease</keyword>
<dbReference type="InterPro" id="IPR041373">
    <property type="entry name" value="RT_RNaseH"/>
</dbReference>
<feature type="domain" description="Reverse transcriptase" evidence="13">
    <location>
        <begin position="273"/>
        <end position="453"/>
    </location>
</feature>
<keyword evidence="10" id="KW-0378">Hydrolase</keyword>
<dbReference type="Pfam" id="PF02160">
    <property type="entry name" value="Peptidase_A3"/>
    <property type="match status" value="1"/>
</dbReference>
<keyword evidence="6" id="KW-0548">Nucleotidyltransferase</keyword>
<evidence type="ECO:0000256" key="12">
    <source>
        <dbReference type="ARBA" id="ARBA00025678"/>
    </source>
</evidence>
<dbReference type="Gene3D" id="2.40.70.10">
    <property type="entry name" value="Acid Proteases"/>
    <property type="match status" value="1"/>
</dbReference>
<evidence type="ECO:0000256" key="8">
    <source>
        <dbReference type="ARBA" id="ARBA00022750"/>
    </source>
</evidence>
<dbReference type="InterPro" id="IPR021109">
    <property type="entry name" value="Peptidase_aspartic_dom_sf"/>
</dbReference>
<proteinExistence type="inferred from homology"/>
<dbReference type="InterPro" id="IPR000477">
    <property type="entry name" value="RT_dom"/>
</dbReference>
<dbReference type="CDD" id="cd00303">
    <property type="entry name" value="retropepsin_like"/>
    <property type="match status" value="1"/>
</dbReference>
<dbReference type="Pfam" id="PF00078">
    <property type="entry name" value="RVT_1"/>
    <property type="match status" value="1"/>
</dbReference>
<dbReference type="EMBL" id="KJ716236">
    <property type="protein sequence ID" value="AIE12124.1"/>
    <property type="molecule type" value="Genomic_DNA"/>
</dbReference>
<dbReference type="PANTHER" id="PTHR33064:SF37">
    <property type="entry name" value="RIBONUCLEASE H"/>
    <property type="match status" value="1"/>
</dbReference>
<dbReference type="Pfam" id="PF17917">
    <property type="entry name" value="RT_RNaseH"/>
    <property type="match status" value="1"/>
</dbReference>
<keyword evidence="9" id="KW-0255">Endonuclease</keyword>
<evidence type="ECO:0000256" key="11">
    <source>
        <dbReference type="ARBA" id="ARBA00022918"/>
    </source>
</evidence>
<protein>
    <recommendedName>
        <fullName evidence="3">Enzymatic polyprotein</fullName>
        <ecNumber evidence="2">2.7.7.49</ecNumber>
    </recommendedName>
</protein>
<keyword evidence="8" id="KW-0064">Aspartyl protease</keyword>
<dbReference type="Gene3D" id="3.30.70.270">
    <property type="match status" value="2"/>
</dbReference>
<reference evidence="14" key="1">
    <citation type="submission" date="2014-04" db="EMBL/GenBank/DDBJ databases">
        <authorList>
            <person name="Stanley J."/>
            <person name="Bouton C."/>
            <person name="Geldreich A."/>
            <person name="Ryabova L.A."/>
            <person name="Dimitrova M."/>
            <person name="Keller M."/>
        </authorList>
    </citation>
    <scope>NUCLEOTIDE SEQUENCE</scope>
    <source>
        <strain evidence="14">Cabb B-JI</strain>
    </source>
</reference>
<dbReference type="InterPro" id="IPR043502">
    <property type="entry name" value="DNA/RNA_pol_sf"/>
</dbReference>
<evidence type="ECO:0000256" key="2">
    <source>
        <dbReference type="ARBA" id="ARBA00012493"/>
    </source>
</evidence>
<evidence type="ECO:0000256" key="10">
    <source>
        <dbReference type="ARBA" id="ARBA00022801"/>
    </source>
</evidence>
<dbReference type="EC" id="2.7.7.49" evidence="2"/>
<dbReference type="CDD" id="cd09274">
    <property type="entry name" value="RNase_HI_RT_Ty3"/>
    <property type="match status" value="1"/>
</dbReference>
<comment type="function">
    <text evidence="12">Encodes for at least two polypeptides: protease (PR) and reverse transcriptase (RT). The protease processes the polyprotein in cis. Reverse transcriptase is multifunctional enzyme that converts the viral RNA genome into dsDNA in viral cytoplasmic capsids. This enzyme displays a DNA polymerase activity that can copy either DNA or RNA templates, and a ribonuclease H (RNase H) activity that cleaves the RNA strand of RNA-DNA heteroduplexes in a partially processive 3'- to 5'-endonucleasic mode. Neo-synthesized pregenomic RNA (pgRNA) are encapsidated, and reverse-transcribed inside the nucleocapsid. Partial (+)DNA is synthesized from the (-)DNA template and generates the relaxed circular DNA (RC-DNA) genome. After budding and infection, the RC-DNA migrates in the nucleus, and is converted into a plasmid-like covalently closed circular DNA (cccDNA).</text>
</comment>
<dbReference type="Gene3D" id="3.10.10.10">
    <property type="entry name" value="HIV Type 1 Reverse Transcriptase, subunit A, domain 1"/>
    <property type="match status" value="1"/>
</dbReference>
<dbReference type="InterPro" id="IPR043128">
    <property type="entry name" value="Rev_trsase/Diguanyl_cyclase"/>
</dbReference>
<keyword evidence="5" id="KW-0808">Transferase</keyword>
<evidence type="ECO:0000256" key="9">
    <source>
        <dbReference type="ARBA" id="ARBA00022759"/>
    </source>
</evidence>
<name>A0A068J740_9VIRU</name>
<evidence type="ECO:0000256" key="6">
    <source>
        <dbReference type="ARBA" id="ARBA00022695"/>
    </source>
</evidence>
<dbReference type="GO" id="GO:0004190">
    <property type="term" value="F:aspartic-type endopeptidase activity"/>
    <property type="evidence" value="ECO:0007669"/>
    <property type="project" value="UniProtKB-KW"/>
</dbReference>
<dbReference type="PROSITE" id="PS50878">
    <property type="entry name" value="RT_POL"/>
    <property type="match status" value="1"/>
</dbReference>
<dbReference type="PANTHER" id="PTHR33064">
    <property type="entry name" value="POL PROTEIN"/>
    <property type="match status" value="1"/>
</dbReference>
<evidence type="ECO:0000256" key="4">
    <source>
        <dbReference type="ARBA" id="ARBA00022670"/>
    </source>
</evidence>
<evidence type="ECO:0000256" key="1">
    <source>
        <dbReference type="ARBA" id="ARBA00007938"/>
    </source>
</evidence>
<keyword evidence="11 14" id="KW-0695">RNA-directed DNA polymerase</keyword>
<organism evidence="14">
    <name type="scientific">Cauliflower mosaic virus</name>
    <dbReference type="NCBI Taxonomy" id="10641"/>
    <lineage>
        <taxon>Viruses</taxon>
        <taxon>Riboviria</taxon>
        <taxon>Pararnavirae</taxon>
        <taxon>Artverviricota</taxon>
        <taxon>Revtraviricetes</taxon>
        <taxon>Ortervirales</taxon>
        <taxon>Caulimoviridae</taxon>
        <taxon>Caulimovirus</taxon>
        <taxon>Caulimovirus tessellobrassicae</taxon>
    </lineage>
</organism>
<dbReference type="CDD" id="cd01647">
    <property type="entry name" value="RT_LTR"/>
    <property type="match status" value="1"/>
</dbReference>
<evidence type="ECO:0000256" key="5">
    <source>
        <dbReference type="ARBA" id="ARBA00022679"/>
    </source>
</evidence>
<dbReference type="InterPro" id="IPR051320">
    <property type="entry name" value="Viral_Replic_Matur_Polypro"/>
</dbReference>
<comment type="similarity">
    <text evidence="1">Belongs to the caulimoviridae enzymatic polyprotein family.</text>
</comment>
<dbReference type="GO" id="GO:0004519">
    <property type="term" value="F:endonuclease activity"/>
    <property type="evidence" value="ECO:0007669"/>
    <property type="project" value="UniProtKB-KW"/>
</dbReference>
<keyword evidence="4" id="KW-0645">Protease</keyword>
<dbReference type="PRINTS" id="PR00731">
    <property type="entry name" value="CAULIMOPTASE"/>
</dbReference>